<evidence type="ECO:0000256" key="1">
    <source>
        <dbReference type="SAM" id="MobiDB-lite"/>
    </source>
</evidence>
<dbReference type="EMBL" id="CAADFR010000073">
    <property type="protein sequence ID" value="VFK40799.1"/>
    <property type="molecule type" value="Genomic_DNA"/>
</dbReference>
<organism evidence="3">
    <name type="scientific">Candidatus Kentrum sp. SD</name>
    <dbReference type="NCBI Taxonomy" id="2126332"/>
    <lineage>
        <taxon>Bacteria</taxon>
        <taxon>Pseudomonadati</taxon>
        <taxon>Pseudomonadota</taxon>
        <taxon>Gammaproteobacteria</taxon>
        <taxon>Candidatus Kentrum</taxon>
    </lineage>
</organism>
<reference evidence="3" key="1">
    <citation type="submission" date="2019-02" db="EMBL/GenBank/DDBJ databases">
        <authorList>
            <person name="Gruber-Vodicka R. H."/>
            <person name="Seah K. B. B."/>
        </authorList>
    </citation>
    <scope>NUCLEOTIDE SEQUENCE</scope>
    <source>
        <strain evidence="4">BECK_S127</strain>
        <strain evidence="3">BECK_S1320</strain>
        <strain evidence="2">BECK_S1321</strain>
    </source>
</reference>
<evidence type="ECO:0000313" key="2">
    <source>
        <dbReference type="EMBL" id="VFK40799.1"/>
    </source>
</evidence>
<evidence type="ECO:0000313" key="4">
    <source>
        <dbReference type="EMBL" id="VFK78688.1"/>
    </source>
</evidence>
<gene>
    <name evidence="4" type="ORF">BECKSD772D_GA0070982_10229</name>
    <name evidence="3" type="ORF">BECKSD772E_GA0070983_104710</name>
    <name evidence="2" type="ORF">BECKSD772F_GA0070984_107310</name>
</gene>
<accession>A0A450YU11</accession>
<evidence type="ECO:0000313" key="3">
    <source>
        <dbReference type="EMBL" id="VFK45048.1"/>
    </source>
</evidence>
<feature type="region of interest" description="Disordered" evidence="1">
    <location>
        <begin position="74"/>
        <end position="97"/>
    </location>
</feature>
<proteinExistence type="predicted"/>
<protein>
    <submittedName>
        <fullName evidence="3">Uncharacterized protein</fullName>
    </submittedName>
</protein>
<dbReference type="EMBL" id="CAADHB010000022">
    <property type="protein sequence ID" value="VFK78688.1"/>
    <property type="molecule type" value="Genomic_DNA"/>
</dbReference>
<dbReference type="AlphaFoldDB" id="A0A450YU11"/>
<sequence length="97" mass="11417">MEMTTIDIKRTKTSPARISPIQYDKDRLFLWADVSGTSSGTWRRSKPHRMYRQFSDRAMTPTTGWRRVANRRTVKEHSQTPVAMERMNGQINDHRPP</sequence>
<name>A0A450YU11_9GAMM</name>
<dbReference type="EMBL" id="CAADFU010000047">
    <property type="protein sequence ID" value="VFK45048.1"/>
    <property type="molecule type" value="Genomic_DNA"/>
</dbReference>